<keyword evidence="1" id="KW-1185">Reference proteome</keyword>
<sequence length="449" mass="50708">MDQARNVVLKAAQKAAFAKELSALLADQPVSKRSRLRKLNPIMEANFICVGGRLKHSEISTAEKNPIILPKESHTSLLLIRHHHEQVKHQGRHLTEGAIRAAGLWILGAKSLINSVLHKCITCRKLRGKFEEQHMADLPSERLKICPPFTYVGLDVFGPWSVTTRRTRGGQAESKRWAIMFGCMSSRAVHIEVIESMDASSCINALRRFFALRGPAKQLRSDCGTNFVGACKELGMDKMVQRYLSEQGCSWEFNPPHSSHMGGSWERLIGIARRILDSMFLQLKARLTHEVLCTLLAEVTAIINARPLLPVSADPQQPFILSPSVLLTQKTGVPPPPGDFSDKDLYTKQWRQVQALANQFWTRWSREYLPCLQHRPKWTVPRRNHQVGDVVLLRDKQIARNCWPMARVSAVFPGKDGYVRKVEVSTTDQGNIKTFLRPISEVVLLLPKD</sequence>
<proteinExistence type="predicted"/>
<reference evidence="2" key="1">
    <citation type="submission" date="2025-08" db="UniProtKB">
        <authorList>
            <consortium name="RefSeq"/>
        </authorList>
    </citation>
    <scope>IDENTIFICATION</scope>
    <source>
        <strain evidence="2">Tuebingen</strain>
        <tissue evidence="2">Fibroblasts and whole tissue</tissue>
    </source>
</reference>
<name>A0AC58JM54_DANRE</name>
<protein>
    <submittedName>
        <fullName evidence="2">Uncharacterized protein</fullName>
    </submittedName>
</protein>
<dbReference type="Proteomes" id="UP000000437">
    <property type="component" value="Chromosome 5"/>
</dbReference>
<gene>
    <name evidence="2" type="primary">LOC141385607</name>
</gene>
<accession>A0AC58JM54</accession>
<organism evidence="1 2">
    <name type="scientific">Danio rerio</name>
    <name type="common">Zebrafish</name>
    <name type="synonym">Brachydanio rerio</name>
    <dbReference type="NCBI Taxonomy" id="7955"/>
    <lineage>
        <taxon>Eukaryota</taxon>
        <taxon>Metazoa</taxon>
        <taxon>Chordata</taxon>
        <taxon>Craniata</taxon>
        <taxon>Vertebrata</taxon>
        <taxon>Euteleostomi</taxon>
        <taxon>Actinopterygii</taxon>
        <taxon>Neopterygii</taxon>
        <taxon>Teleostei</taxon>
        <taxon>Ostariophysi</taxon>
        <taxon>Cypriniformes</taxon>
        <taxon>Danionidae</taxon>
        <taxon>Danioninae</taxon>
        <taxon>Danio</taxon>
    </lineage>
</organism>
<evidence type="ECO:0000313" key="2">
    <source>
        <dbReference type="RefSeq" id="XP_073807541.1"/>
    </source>
</evidence>
<evidence type="ECO:0000313" key="1">
    <source>
        <dbReference type="Proteomes" id="UP000000437"/>
    </source>
</evidence>
<dbReference type="RefSeq" id="XP_073807541.1">
    <property type="nucleotide sequence ID" value="XM_073951440.1"/>
</dbReference>